<name>A0A1I4JLB0_METOL</name>
<dbReference type="Gene3D" id="1.10.10.10">
    <property type="entry name" value="Winged helix-like DNA-binding domain superfamily/Winged helix DNA-binding domain"/>
    <property type="match status" value="1"/>
</dbReference>
<dbReference type="RefSeq" id="WP_074798753.1">
    <property type="nucleotide sequence ID" value="NZ_FOTL01000026.1"/>
</dbReference>
<dbReference type="AlphaFoldDB" id="A0A1I4JLB0"/>
<dbReference type="OrthoDB" id="76396at2157"/>
<keyword evidence="1" id="KW-0238">DNA-binding</keyword>
<dbReference type="InterPro" id="IPR036388">
    <property type="entry name" value="WH-like_DNA-bd_sf"/>
</dbReference>
<organism evidence="1 2">
    <name type="scientific">Methanobrevibacter olleyae</name>
    <dbReference type="NCBI Taxonomy" id="294671"/>
    <lineage>
        <taxon>Archaea</taxon>
        <taxon>Methanobacteriati</taxon>
        <taxon>Methanobacteriota</taxon>
        <taxon>Methanomada group</taxon>
        <taxon>Methanobacteria</taxon>
        <taxon>Methanobacteriales</taxon>
        <taxon>Methanobacteriaceae</taxon>
        <taxon>Methanobrevibacter</taxon>
    </lineage>
</organism>
<proteinExistence type="predicted"/>
<sequence>MAPKTFNEKLNDSKDMPKVINIEDEKSIKHYGGENMLIAPPLEYNEIMDKIPNGKVITISEIREFLAKKHNAEFTCPMTAGIFISLAAQASEEREDDKIPFWRTLKKDGELNPKYPRGIEYQKEMLEKEGHSFIKKGRKNIKYFVENYEDKLFNLE</sequence>
<evidence type="ECO:0000313" key="2">
    <source>
        <dbReference type="Proteomes" id="UP000183442"/>
    </source>
</evidence>
<accession>A0A1I4JLB0</accession>
<evidence type="ECO:0000313" key="1">
    <source>
        <dbReference type="EMBL" id="SFL66993.1"/>
    </source>
</evidence>
<reference evidence="2" key="1">
    <citation type="submission" date="2016-10" db="EMBL/GenBank/DDBJ databases">
        <authorList>
            <person name="Varghese N."/>
        </authorList>
    </citation>
    <scope>NUCLEOTIDE SEQUENCE [LARGE SCALE GENOMIC DNA]</scope>
    <source>
        <strain evidence="2">DSM 16632</strain>
    </source>
</reference>
<dbReference type="Proteomes" id="UP000183442">
    <property type="component" value="Unassembled WGS sequence"/>
</dbReference>
<dbReference type="EMBL" id="FOTL01000026">
    <property type="protein sequence ID" value="SFL66993.1"/>
    <property type="molecule type" value="Genomic_DNA"/>
</dbReference>
<dbReference type="GO" id="GO:0003677">
    <property type="term" value="F:DNA binding"/>
    <property type="evidence" value="ECO:0007669"/>
    <property type="project" value="UniProtKB-KW"/>
</dbReference>
<gene>
    <name evidence="1" type="ORF">SAMN02910297_01470</name>
</gene>
<protein>
    <submittedName>
        <fullName evidence="1">Alkylated DNA nucleotide flippase Atl1, participates in nucleotide excision repair, Ada-like DNA-binding domain</fullName>
    </submittedName>
</protein>